<reference evidence="9 10" key="1">
    <citation type="submission" date="2019-04" db="EMBL/GenBank/DDBJ databases">
        <title>Crenobacter sp. nov.</title>
        <authorList>
            <person name="Shi S."/>
        </authorList>
    </citation>
    <scope>NUCLEOTIDE SEQUENCE [LARGE SCALE GENOMIC DNA]</scope>
    <source>
        <strain evidence="9 10">GY 70310</strain>
    </source>
</reference>
<keyword evidence="1 6" id="KW-0732">Signal</keyword>
<dbReference type="NCBIfam" id="TIGR03302">
    <property type="entry name" value="OM_YfiO"/>
    <property type="match status" value="1"/>
</dbReference>
<comment type="function">
    <text evidence="6">Part of the outer membrane protein assembly complex, which is involved in assembly and insertion of beta-barrel proteins into the outer membrane.</text>
</comment>
<dbReference type="GO" id="GO:0043165">
    <property type="term" value="P:Gram-negative-bacterium-type cell outer membrane assembly"/>
    <property type="evidence" value="ECO:0007669"/>
    <property type="project" value="UniProtKB-UniRule"/>
</dbReference>
<evidence type="ECO:0000256" key="5">
    <source>
        <dbReference type="ARBA" id="ARBA00023288"/>
    </source>
</evidence>
<keyword evidence="2 6" id="KW-0472">Membrane</keyword>
<keyword evidence="4 6" id="KW-0998">Cell outer membrane</keyword>
<comment type="similarity">
    <text evidence="6">Belongs to the BamD family.</text>
</comment>
<feature type="signal peptide" evidence="7">
    <location>
        <begin position="1"/>
        <end position="20"/>
    </location>
</feature>
<evidence type="ECO:0000313" key="9">
    <source>
        <dbReference type="EMBL" id="TIC86930.1"/>
    </source>
</evidence>
<sequence>MKRYLAAVLMVAGLAGCASTSEPNDETRGWTVEKIYGEAKDELNSGNYTRAIKLYETLQARYPYGRYAQQALMDQAYTHYKDQEPELALAAATRFIRLYPAHPNLDYMYYLKGLVYYNDDSTTLAKWAGQDMSERDPRAAHEAFNAFRELTVRFPQSPYSADATEKMQQLVAALGGHQMHVARYYMKRGAWLAAANRAQDVVKEYSNTGHNEEALAIMVVAYDKLGMKDLSADSARVLKLNYPNSQWLQQPWQVKEVAWWKFW</sequence>
<dbReference type="OrthoDB" id="9779191at2"/>
<dbReference type="InterPro" id="IPR017689">
    <property type="entry name" value="BamD"/>
</dbReference>
<evidence type="ECO:0000259" key="8">
    <source>
        <dbReference type="Pfam" id="PF13525"/>
    </source>
</evidence>
<dbReference type="GO" id="GO:1990063">
    <property type="term" value="C:Bam protein complex"/>
    <property type="evidence" value="ECO:0007669"/>
    <property type="project" value="TreeGrafter"/>
</dbReference>
<evidence type="ECO:0000256" key="2">
    <source>
        <dbReference type="ARBA" id="ARBA00023136"/>
    </source>
</evidence>
<dbReference type="RefSeq" id="WP_136550941.1">
    <property type="nucleotide sequence ID" value="NZ_STGJ01000001.1"/>
</dbReference>
<evidence type="ECO:0000256" key="1">
    <source>
        <dbReference type="ARBA" id="ARBA00022729"/>
    </source>
</evidence>
<comment type="subunit">
    <text evidence="6">Part of the Bam complex.</text>
</comment>
<dbReference type="InterPro" id="IPR039565">
    <property type="entry name" value="BamD-like"/>
</dbReference>
<dbReference type="Proteomes" id="UP000308891">
    <property type="component" value="Unassembled WGS sequence"/>
</dbReference>
<keyword evidence="10" id="KW-1185">Reference proteome</keyword>
<feature type="chain" id="PRO_5021052749" description="Outer membrane protein assembly factor BamD" evidence="7">
    <location>
        <begin position="21"/>
        <end position="263"/>
    </location>
</feature>
<feature type="domain" description="Outer membrane lipoprotein BamD-like" evidence="8">
    <location>
        <begin position="32"/>
        <end position="234"/>
    </location>
</feature>
<comment type="subcellular location">
    <subcellularLocation>
        <location evidence="6">Cell outer membrane</location>
        <topology evidence="6">Lipid-anchor</topology>
    </subcellularLocation>
</comment>
<dbReference type="PROSITE" id="PS51257">
    <property type="entry name" value="PROKAR_LIPOPROTEIN"/>
    <property type="match status" value="1"/>
</dbReference>
<dbReference type="Gene3D" id="1.25.40.10">
    <property type="entry name" value="Tetratricopeptide repeat domain"/>
    <property type="match status" value="1"/>
</dbReference>
<evidence type="ECO:0000256" key="6">
    <source>
        <dbReference type="HAMAP-Rule" id="MF_00922"/>
    </source>
</evidence>
<dbReference type="SUPFAM" id="SSF48452">
    <property type="entry name" value="TPR-like"/>
    <property type="match status" value="1"/>
</dbReference>
<comment type="caution">
    <text evidence="9">The sequence shown here is derived from an EMBL/GenBank/DDBJ whole genome shotgun (WGS) entry which is preliminary data.</text>
</comment>
<accession>A0A4T0V5B0</accession>
<dbReference type="AlphaFoldDB" id="A0A4T0V5B0"/>
<evidence type="ECO:0000313" key="10">
    <source>
        <dbReference type="Proteomes" id="UP000308891"/>
    </source>
</evidence>
<organism evidence="9 10">
    <name type="scientific">Crenobacter intestini</name>
    <dbReference type="NCBI Taxonomy" id="2563443"/>
    <lineage>
        <taxon>Bacteria</taxon>
        <taxon>Pseudomonadati</taxon>
        <taxon>Pseudomonadota</taxon>
        <taxon>Betaproteobacteria</taxon>
        <taxon>Neisseriales</taxon>
        <taxon>Neisseriaceae</taxon>
        <taxon>Crenobacter</taxon>
    </lineage>
</organism>
<dbReference type="HAMAP" id="MF_00922">
    <property type="entry name" value="OM_assembly_BamD"/>
    <property type="match status" value="1"/>
</dbReference>
<gene>
    <name evidence="6" type="primary">bamD</name>
    <name evidence="9" type="ORF">E5K04_00505</name>
</gene>
<dbReference type="PANTHER" id="PTHR37423:SF1">
    <property type="entry name" value="OUTER MEMBRANE PROTEIN ASSEMBLY FACTOR BAMD"/>
    <property type="match status" value="1"/>
</dbReference>
<dbReference type="PANTHER" id="PTHR37423">
    <property type="entry name" value="SOLUBLE LYTIC MUREIN TRANSGLYCOSYLASE-RELATED"/>
    <property type="match status" value="1"/>
</dbReference>
<keyword evidence="3 6" id="KW-0564">Palmitate</keyword>
<protein>
    <recommendedName>
        <fullName evidence="6">Outer membrane protein assembly factor BamD</fullName>
    </recommendedName>
</protein>
<keyword evidence="5 6" id="KW-0449">Lipoprotein</keyword>
<name>A0A4T0V5B0_9NEIS</name>
<dbReference type="Pfam" id="PF13525">
    <property type="entry name" value="YfiO"/>
    <property type="match status" value="1"/>
</dbReference>
<proteinExistence type="inferred from homology"/>
<evidence type="ECO:0000256" key="3">
    <source>
        <dbReference type="ARBA" id="ARBA00023139"/>
    </source>
</evidence>
<dbReference type="EMBL" id="STGJ01000001">
    <property type="protein sequence ID" value="TIC86930.1"/>
    <property type="molecule type" value="Genomic_DNA"/>
</dbReference>
<evidence type="ECO:0000256" key="7">
    <source>
        <dbReference type="SAM" id="SignalP"/>
    </source>
</evidence>
<dbReference type="GO" id="GO:0051205">
    <property type="term" value="P:protein insertion into membrane"/>
    <property type="evidence" value="ECO:0007669"/>
    <property type="project" value="UniProtKB-UniRule"/>
</dbReference>
<evidence type="ECO:0000256" key="4">
    <source>
        <dbReference type="ARBA" id="ARBA00023237"/>
    </source>
</evidence>
<dbReference type="InterPro" id="IPR011990">
    <property type="entry name" value="TPR-like_helical_dom_sf"/>
</dbReference>
<dbReference type="CDD" id="cd15830">
    <property type="entry name" value="BamD"/>
    <property type="match status" value="1"/>
</dbReference>